<accession>A0ABS6MMV2</accession>
<feature type="domain" description="JmjC" evidence="1">
    <location>
        <begin position="92"/>
        <end position="269"/>
    </location>
</feature>
<dbReference type="PANTHER" id="PTHR12461">
    <property type="entry name" value="HYPOXIA-INDUCIBLE FACTOR 1 ALPHA INHIBITOR-RELATED"/>
    <property type="match status" value="1"/>
</dbReference>
<dbReference type="InterPro" id="IPR003347">
    <property type="entry name" value="JmjC_dom"/>
</dbReference>
<dbReference type="Pfam" id="PF13621">
    <property type="entry name" value="Cupin_8"/>
    <property type="match status" value="1"/>
</dbReference>
<gene>
    <name evidence="2" type="ORF">KQY15_13660</name>
</gene>
<keyword evidence="3" id="KW-1185">Reference proteome</keyword>
<sequence length="339" mass="37660">MPKFVNSWHNVTTKQWHQEIKPCSQPAVLRGFLNHWPIVQAATTSDLALSQYIAGQDTGKQVDTLLLASDTNGRIGYNAELAGFNYEKRQYPLSAILSQLFKTASDPDAVRIAAQSALVSECMPAFIADNPNPLLADTIVPRVWLGNKVMVPAHFDDADNLACVVAGKRTFTLFPPEQVANLYIGPLDYTPTGAPISLVDFSHPDFSRFPKVREALQHALVAELEPGDVLYIPALWWHQVESTAAVNLLVNYWWGGSIGSTDSRMAPLNGLLHSLLCFRELPPAQRQAWRAMYSHFLLESDDEILSHIPPEKRGIHGQGTFVAKQAIIQWLISSLTRLK</sequence>
<dbReference type="SMART" id="SM00558">
    <property type="entry name" value="JmjC"/>
    <property type="match status" value="1"/>
</dbReference>
<comment type="caution">
    <text evidence="2">The sequence shown here is derived from an EMBL/GenBank/DDBJ whole genome shotgun (WGS) entry which is preliminary data.</text>
</comment>
<reference evidence="2 3" key="1">
    <citation type="submission" date="2021-06" db="EMBL/GenBank/DDBJ databases">
        <title>Rheinheimera indica sp. nov., isolated from deep-sea sediment.</title>
        <authorList>
            <person name="Wang Z."/>
            <person name="Zhang X.-Y."/>
        </authorList>
    </citation>
    <scope>NUCLEOTIDE SEQUENCE [LARGE SCALE GENOMIC DNA]</scope>
    <source>
        <strain evidence="2 3">SM2107</strain>
    </source>
</reference>
<dbReference type="PANTHER" id="PTHR12461:SF105">
    <property type="entry name" value="HYPOXIA-INDUCIBLE FACTOR 1-ALPHA INHIBITOR"/>
    <property type="match status" value="1"/>
</dbReference>
<dbReference type="PROSITE" id="PS51184">
    <property type="entry name" value="JMJC"/>
    <property type="match status" value="1"/>
</dbReference>
<proteinExistence type="predicted"/>
<protein>
    <submittedName>
        <fullName evidence="2">Cupin-like domain-containing protein</fullName>
    </submittedName>
</protein>
<dbReference type="Proteomes" id="UP000704611">
    <property type="component" value="Unassembled WGS sequence"/>
</dbReference>
<evidence type="ECO:0000259" key="1">
    <source>
        <dbReference type="PROSITE" id="PS51184"/>
    </source>
</evidence>
<dbReference type="InterPro" id="IPR041667">
    <property type="entry name" value="Cupin_8"/>
</dbReference>
<name>A0ABS6MMV2_9GAMM</name>
<dbReference type="RefSeq" id="WP_217670072.1">
    <property type="nucleotide sequence ID" value="NZ_JAHRID010000006.1"/>
</dbReference>
<organism evidence="2 3">
    <name type="scientific">Arsukibacterium indicum</name>
    <dbReference type="NCBI Taxonomy" id="2848612"/>
    <lineage>
        <taxon>Bacteria</taxon>
        <taxon>Pseudomonadati</taxon>
        <taxon>Pseudomonadota</taxon>
        <taxon>Gammaproteobacteria</taxon>
        <taxon>Chromatiales</taxon>
        <taxon>Chromatiaceae</taxon>
        <taxon>Arsukibacterium</taxon>
    </lineage>
</organism>
<evidence type="ECO:0000313" key="2">
    <source>
        <dbReference type="EMBL" id="MBV2130134.1"/>
    </source>
</evidence>
<dbReference type="EMBL" id="JAHRID010000006">
    <property type="protein sequence ID" value="MBV2130134.1"/>
    <property type="molecule type" value="Genomic_DNA"/>
</dbReference>
<evidence type="ECO:0000313" key="3">
    <source>
        <dbReference type="Proteomes" id="UP000704611"/>
    </source>
</evidence>